<keyword evidence="2" id="KW-0472">Membrane</keyword>
<keyword evidence="5" id="KW-1185">Reference proteome</keyword>
<organism evidence="4 5">
    <name type="scientific">Mytilus edulis</name>
    <name type="common">Blue mussel</name>
    <dbReference type="NCBI Taxonomy" id="6550"/>
    <lineage>
        <taxon>Eukaryota</taxon>
        <taxon>Metazoa</taxon>
        <taxon>Spiralia</taxon>
        <taxon>Lophotrochozoa</taxon>
        <taxon>Mollusca</taxon>
        <taxon>Bivalvia</taxon>
        <taxon>Autobranchia</taxon>
        <taxon>Pteriomorphia</taxon>
        <taxon>Mytilida</taxon>
        <taxon>Mytiloidea</taxon>
        <taxon>Mytilidae</taxon>
        <taxon>Mytilinae</taxon>
        <taxon>Mytilus</taxon>
    </lineage>
</organism>
<keyword evidence="3" id="KW-0732">Signal</keyword>
<evidence type="ECO:0000256" key="1">
    <source>
        <dbReference type="SAM" id="MobiDB-lite"/>
    </source>
</evidence>
<accession>A0A8S3RPH0</accession>
<dbReference type="AlphaFoldDB" id="A0A8S3RPH0"/>
<dbReference type="Proteomes" id="UP000683360">
    <property type="component" value="Unassembled WGS sequence"/>
</dbReference>
<feature type="signal peptide" evidence="3">
    <location>
        <begin position="1"/>
        <end position="25"/>
    </location>
</feature>
<reference evidence="4" key="1">
    <citation type="submission" date="2021-03" db="EMBL/GenBank/DDBJ databases">
        <authorList>
            <person name="Bekaert M."/>
        </authorList>
    </citation>
    <scope>NUCLEOTIDE SEQUENCE</scope>
</reference>
<protein>
    <submittedName>
        <fullName evidence="4">SLC9A8</fullName>
    </submittedName>
</protein>
<evidence type="ECO:0000313" key="5">
    <source>
        <dbReference type="Proteomes" id="UP000683360"/>
    </source>
</evidence>
<feature type="transmembrane region" description="Helical" evidence="2">
    <location>
        <begin position="100"/>
        <end position="120"/>
    </location>
</feature>
<keyword evidence="2" id="KW-1133">Transmembrane helix</keyword>
<evidence type="ECO:0000256" key="3">
    <source>
        <dbReference type="SAM" id="SignalP"/>
    </source>
</evidence>
<dbReference type="OrthoDB" id="196264at2759"/>
<feature type="compositionally biased region" description="Low complexity" evidence="1">
    <location>
        <begin position="58"/>
        <end position="80"/>
    </location>
</feature>
<comment type="caution">
    <text evidence="4">The sequence shown here is derived from an EMBL/GenBank/DDBJ whole genome shotgun (WGS) entry which is preliminary data.</text>
</comment>
<evidence type="ECO:0000313" key="4">
    <source>
        <dbReference type="EMBL" id="CAG2206931.1"/>
    </source>
</evidence>
<feature type="chain" id="PRO_5035835484" evidence="3">
    <location>
        <begin position="26"/>
        <end position="190"/>
    </location>
</feature>
<evidence type="ECO:0000256" key="2">
    <source>
        <dbReference type="SAM" id="Phobius"/>
    </source>
</evidence>
<gene>
    <name evidence="4" type="ORF">MEDL_21253</name>
</gene>
<name>A0A8S3RPH0_MYTED</name>
<proteinExistence type="predicted"/>
<feature type="region of interest" description="Disordered" evidence="1">
    <location>
        <begin position="58"/>
        <end position="93"/>
    </location>
</feature>
<sequence>MRFQVTLVLAISFFGFTCLHEQVDAASTLLKTPQPKADQQDHAAIHAIELLLQNSTFPNETETNTTTTSTTLTPTKAPTKPVGPELPEKGAAEQEHHSSMTIFFILLVVAICIMVTHGLIQTKFHYLPESIAVVLIDQTPIQQIRDLMNTANTNSTMQRPIGLQQTPIQPCRDLIDIDKTPIQSCRDLMI</sequence>
<keyword evidence="2" id="KW-0812">Transmembrane</keyword>
<dbReference type="EMBL" id="CAJPWZ010001065">
    <property type="protein sequence ID" value="CAG2206931.1"/>
    <property type="molecule type" value="Genomic_DNA"/>
</dbReference>